<feature type="domain" description="Spore protein YkvP/CgeB glycosyl transferase-like" evidence="2">
    <location>
        <begin position="200"/>
        <end position="338"/>
    </location>
</feature>
<dbReference type="PANTHER" id="PTHR12526:SF639">
    <property type="entry name" value="GLYCOSYL TRANSFERASE GROUP 1"/>
    <property type="match status" value="1"/>
</dbReference>
<sequence>MMMLARTVMEDGMRLLALVDSPDHVCCRYRIRAFEPALRDAGCSLVCQPLERYFLPRLTQLRDASRYHAVILQRKLLPSWQLALLRRHARHLIFDFDDAVLYRDSYDRRGPHSARRERRFAATVRLADTVIAGNDFLADCALRAGAAAESVRTIPTCVDPIRYLPRTERPTERGERPIELVWIGSSSTLKGLESQRTLWERLGGAIPGLRLRVVCDRFPDFQGVEVVPVPWTESNEAAELARGDLGVSWLPDDDWSRGKCGLKILQYQAAGLPTIANPVGAHVEMIEPGATGFLASTPDQWIEAVRAAADPAFRAEMGRAARSRVETHYSIAAWAPTFVASATGVDHQGSSSLRCGWSDARPAAPTPFVFRRRANHEPEPPARAVSPEQPRREQD</sequence>
<evidence type="ECO:0000313" key="4">
    <source>
        <dbReference type="Proteomes" id="UP000186309"/>
    </source>
</evidence>
<dbReference type="GO" id="GO:0016757">
    <property type="term" value="F:glycosyltransferase activity"/>
    <property type="evidence" value="ECO:0007669"/>
    <property type="project" value="TreeGrafter"/>
</dbReference>
<evidence type="ECO:0000259" key="2">
    <source>
        <dbReference type="Pfam" id="PF13524"/>
    </source>
</evidence>
<gene>
    <name evidence="3" type="ORF">BSF38_04935</name>
</gene>
<keyword evidence="3" id="KW-0808">Transferase</keyword>
<reference evidence="4" key="1">
    <citation type="submission" date="2016-12" db="EMBL/GenBank/DDBJ databases">
        <title>Comparative genomics of four Isosphaeraceae planctomycetes: a common pool of plasmids and glycoside hydrolase genes.</title>
        <authorList>
            <person name="Ivanova A."/>
        </authorList>
    </citation>
    <scope>NUCLEOTIDE SEQUENCE [LARGE SCALE GENOMIC DNA]</scope>
    <source>
        <strain evidence="4">PX4</strain>
    </source>
</reference>
<organism evidence="3 4">
    <name type="scientific">Paludisphaera borealis</name>
    <dbReference type="NCBI Taxonomy" id="1387353"/>
    <lineage>
        <taxon>Bacteria</taxon>
        <taxon>Pseudomonadati</taxon>
        <taxon>Planctomycetota</taxon>
        <taxon>Planctomycetia</taxon>
        <taxon>Isosphaerales</taxon>
        <taxon>Isosphaeraceae</taxon>
        <taxon>Paludisphaera</taxon>
    </lineage>
</organism>
<name>A0A1U7CWP1_9BACT</name>
<dbReference type="Gene3D" id="3.40.50.2000">
    <property type="entry name" value="Glycogen Phosphorylase B"/>
    <property type="match status" value="1"/>
</dbReference>
<dbReference type="EMBL" id="CP019082">
    <property type="protein sequence ID" value="APW63370.1"/>
    <property type="molecule type" value="Genomic_DNA"/>
</dbReference>
<dbReference type="STRING" id="1387353.BSF38_04935"/>
<evidence type="ECO:0000313" key="3">
    <source>
        <dbReference type="EMBL" id="APW63370.1"/>
    </source>
</evidence>
<evidence type="ECO:0000256" key="1">
    <source>
        <dbReference type="SAM" id="MobiDB-lite"/>
    </source>
</evidence>
<proteinExistence type="predicted"/>
<dbReference type="AlphaFoldDB" id="A0A1U7CWP1"/>
<feature type="region of interest" description="Disordered" evidence="1">
    <location>
        <begin position="366"/>
        <end position="395"/>
    </location>
</feature>
<dbReference type="Proteomes" id="UP000186309">
    <property type="component" value="Chromosome"/>
</dbReference>
<dbReference type="InterPro" id="IPR055259">
    <property type="entry name" value="YkvP/CgeB_Glyco_trans-like"/>
</dbReference>
<dbReference type="PANTHER" id="PTHR12526">
    <property type="entry name" value="GLYCOSYLTRANSFERASE"/>
    <property type="match status" value="1"/>
</dbReference>
<dbReference type="SUPFAM" id="SSF53756">
    <property type="entry name" value="UDP-Glycosyltransferase/glycogen phosphorylase"/>
    <property type="match status" value="1"/>
</dbReference>
<keyword evidence="4" id="KW-1185">Reference proteome</keyword>
<dbReference type="CDD" id="cd03801">
    <property type="entry name" value="GT4_PimA-like"/>
    <property type="match status" value="1"/>
</dbReference>
<dbReference type="Pfam" id="PF13524">
    <property type="entry name" value="Glyco_trans_1_2"/>
    <property type="match status" value="1"/>
</dbReference>
<protein>
    <submittedName>
        <fullName evidence="3">GT4 family glycosyltransferase</fullName>
    </submittedName>
</protein>
<dbReference type="KEGG" id="pbor:BSF38_04935"/>
<accession>A0A1U7CWP1</accession>